<feature type="domain" description="NAD-dependent epimerase/dehydratase" evidence="1">
    <location>
        <begin position="9"/>
        <end position="140"/>
    </location>
</feature>
<dbReference type="EMBL" id="LAZR01045423">
    <property type="protein sequence ID" value="KKK98906.1"/>
    <property type="molecule type" value="Genomic_DNA"/>
</dbReference>
<dbReference type="PANTHER" id="PTHR48079">
    <property type="entry name" value="PROTEIN YEEZ"/>
    <property type="match status" value="1"/>
</dbReference>
<name>A0A0F9CQP5_9ZZZZ</name>
<dbReference type="Pfam" id="PF01370">
    <property type="entry name" value="Epimerase"/>
    <property type="match status" value="1"/>
</dbReference>
<dbReference type="PANTHER" id="PTHR48079:SF6">
    <property type="entry name" value="NAD(P)-BINDING DOMAIN-CONTAINING PROTEIN-RELATED"/>
    <property type="match status" value="1"/>
</dbReference>
<sequence>VTPLEKNKNVLKQVNYDGTLNFFEKIKNRTKFFIYISGLGVFGDPGEDIIDESAPLKPHTDYAKIRLDAQKYLESHCKENSVPFAVAYLGEVYGNGGWFSSIILDKLQNGKFRLPGGGEYYRNYVHVDDAVDALIAIGERDAFDESFIVTDSEPALFRDFIYYICDLMELKRPGKVPVMLAKAVLGGDAVKLLTTSMKTSNKKILEICPFNYPNYKKGLDNVISEIKFLQR</sequence>
<dbReference type="InterPro" id="IPR051783">
    <property type="entry name" value="NAD(P)-dependent_oxidoreduct"/>
</dbReference>
<dbReference type="GO" id="GO:0004029">
    <property type="term" value="F:aldehyde dehydrogenase (NAD+) activity"/>
    <property type="evidence" value="ECO:0007669"/>
    <property type="project" value="TreeGrafter"/>
</dbReference>
<dbReference type="InterPro" id="IPR036291">
    <property type="entry name" value="NAD(P)-bd_dom_sf"/>
</dbReference>
<feature type="non-terminal residue" evidence="2">
    <location>
        <position position="1"/>
    </location>
</feature>
<reference evidence="2" key="1">
    <citation type="journal article" date="2015" name="Nature">
        <title>Complex archaea that bridge the gap between prokaryotes and eukaryotes.</title>
        <authorList>
            <person name="Spang A."/>
            <person name="Saw J.H."/>
            <person name="Jorgensen S.L."/>
            <person name="Zaremba-Niedzwiedzka K."/>
            <person name="Martijn J."/>
            <person name="Lind A.E."/>
            <person name="van Eijk R."/>
            <person name="Schleper C."/>
            <person name="Guy L."/>
            <person name="Ettema T.J."/>
        </authorList>
    </citation>
    <scope>NUCLEOTIDE SEQUENCE</scope>
</reference>
<comment type="caution">
    <text evidence="2">The sequence shown here is derived from an EMBL/GenBank/DDBJ whole genome shotgun (WGS) entry which is preliminary data.</text>
</comment>
<evidence type="ECO:0000313" key="2">
    <source>
        <dbReference type="EMBL" id="KKK98906.1"/>
    </source>
</evidence>
<protein>
    <recommendedName>
        <fullName evidence="1">NAD-dependent epimerase/dehydratase domain-containing protein</fullName>
    </recommendedName>
</protein>
<dbReference type="InterPro" id="IPR001509">
    <property type="entry name" value="Epimerase_deHydtase"/>
</dbReference>
<proteinExistence type="predicted"/>
<accession>A0A0F9CQP5</accession>
<evidence type="ECO:0000259" key="1">
    <source>
        <dbReference type="Pfam" id="PF01370"/>
    </source>
</evidence>
<gene>
    <name evidence="2" type="ORF">LCGC14_2638080</name>
</gene>
<dbReference type="Gene3D" id="3.40.50.720">
    <property type="entry name" value="NAD(P)-binding Rossmann-like Domain"/>
    <property type="match status" value="1"/>
</dbReference>
<dbReference type="CDD" id="cd08946">
    <property type="entry name" value="SDR_e"/>
    <property type="match status" value="1"/>
</dbReference>
<organism evidence="2">
    <name type="scientific">marine sediment metagenome</name>
    <dbReference type="NCBI Taxonomy" id="412755"/>
    <lineage>
        <taxon>unclassified sequences</taxon>
        <taxon>metagenomes</taxon>
        <taxon>ecological metagenomes</taxon>
    </lineage>
</organism>
<dbReference type="AlphaFoldDB" id="A0A0F9CQP5"/>
<dbReference type="SUPFAM" id="SSF51735">
    <property type="entry name" value="NAD(P)-binding Rossmann-fold domains"/>
    <property type="match status" value="1"/>
</dbReference>
<dbReference type="GO" id="GO:0005737">
    <property type="term" value="C:cytoplasm"/>
    <property type="evidence" value="ECO:0007669"/>
    <property type="project" value="TreeGrafter"/>
</dbReference>